<name>A0ABU0KAB7_9ACTN</name>
<reference evidence="2 3" key="1">
    <citation type="submission" date="2023-07" db="EMBL/GenBank/DDBJ databases">
        <title>Genomic Encyclopedia of Type Strains, Phase IV (KMG-IV): sequencing the most valuable type-strain genomes for metagenomic binning, comparative biology and taxonomic classification.</title>
        <authorList>
            <person name="Goeker M."/>
        </authorList>
    </citation>
    <scope>NUCLEOTIDE SEQUENCE [LARGE SCALE GENOMIC DNA]</scope>
    <source>
        <strain evidence="2 3">DSM 40573</strain>
    </source>
</reference>
<accession>A0ABU0KAB7</accession>
<dbReference type="Proteomes" id="UP001236795">
    <property type="component" value="Unassembled WGS sequence"/>
</dbReference>
<sequence length="44" mass="4457">MSHDVHGFGAEVARTLFGTFTGDGPGSHPVPTPVLTPRGSTAPP</sequence>
<feature type="region of interest" description="Disordered" evidence="1">
    <location>
        <begin position="17"/>
        <end position="44"/>
    </location>
</feature>
<keyword evidence="3" id="KW-1185">Reference proteome</keyword>
<proteinExistence type="predicted"/>
<evidence type="ECO:0000313" key="3">
    <source>
        <dbReference type="Proteomes" id="UP001236795"/>
    </source>
</evidence>
<organism evidence="2 3">
    <name type="scientific">Streptomyces thermodiastaticus</name>
    <dbReference type="NCBI Taxonomy" id="44061"/>
    <lineage>
        <taxon>Bacteria</taxon>
        <taxon>Bacillati</taxon>
        <taxon>Actinomycetota</taxon>
        <taxon>Actinomycetes</taxon>
        <taxon>Kitasatosporales</taxon>
        <taxon>Streptomycetaceae</taxon>
        <taxon>Streptomyces</taxon>
    </lineage>
</organism>
<protein>
    <recommendedName>
        <fullName evidence="4">LacI family transcriptional regulator</fullName>
    </recommendedName>
</protein>
<evidence type="ECO:0008006" key="4">
    <source>
        <dbReference type="Google" id="ProtNLM"/>
    </source>
</evidence>
<evidence type="ECO:0000256" key="1">
    <source>
        <dbReference type="SAM" id="MobiDB-lite"/>
    </source>
</evidence>
<evidence type="ECO:0000313" key="2">
    <source>
        <dbReference type="EMBL" id="MDQ0486302.1"/>
    </source>
</evidence>
<gene>
    <name evidence="2" type="ORF">QO019_001134</name>
</gene>
<comment type="caution">
    <text evidence="2">The sequence shown here is derived from an EMBL/GenBank/DDBJ whole genome shotgun (WGS) entry which is preliminary data.</text>
</comment>
<dbReference type="EMBL" id="JAUSWC010000003">
    <property type="protein sequence ID" value="MDQ0486302.1"/>
    <property type="molecule type" value="Genomic_DNA"/>
</dbReference>